<dbReference type="Gene3D" id="3.10.600.10">
    <property type="entry name" value="pyruvate carboxylase f1077a mutant domain"/>
    <property type="match status" value="1"/>
</dbReference>
<gene>
    <name evidence="2" type="ORF">SMN809_LOCUS54330</name>
</gene>
<feature type="non-terminal residue" evidence="2">
    <location>
        <position position="1"/>
    </location>
</feature>
<dbReference type="InterPro" id="IPR055268">
    <property type="entry name" value="PCB-like"/>
</dbReference>
<dbReference type="AlphaFoldDB" id="A0A8S3D0P5"/>
<protein>
    <recommendedName>
        <fullName evidence="1">Carboxylase conserved domain-containing protein</fullName>
    </recommendedName>
</protein>
<comment type="caution">
    <text evidence="2">The sequence shown here is derived from an EMBL/GenBank/DDBJ whole genome shotgun (WGS) entry which is preliminary data.</text>
</comment>
<dbReference type="Pfam" id="PF02436">
    <property type="entry name" value="PYC_OADA"/>
    <property type="match status" value="1"/>
</dbReference>
<dbReference type="GO" id="GO:0004736">
    <property type="term" value="F:pyruvate carboxylase activity"/>
    <property type="evidence" value="ECO:0007669"/>
    <property type="project" value="TreeGrafter"/>
</dbReference>
<sequence length="154" mass="17615">KKIDGRPGADSKSLDFDKIEEELKNKFGDDIIRKCDVISYIMFPKVLEEYIDFKKQYGPVDLYPTRIFFVGPELNEMIDIEIEHGKVLHIVVLAISELMVATGEREVFFQVNGQLRSMKVKDKAAIKDQKVHPKVDKSKANQIGKLNCSKSINK</sequence>
<reference evidence="2" key="1">
    <citation type="submission" date="2021-02" db="EMBL/GenBank/DDBJ databases">
        <authorList>
            <person name="Nowell W R."/>
        </authorList>
    </citation>
    <scope>NUCLEOTIDE SEQUENCE</scope>
</reference>
<dbReference type="EMBL" id="CAJOBI010189157">
    <property type="protein sequence ID" value="CAF4955327.1"/>
    <property type="molecule type" value="Genomic_DNA"/>
</dbReference>
<name>A0A8S3D0P5_9BILA</name>
<dbReference type="Gene3D" id="3.20.20.70">
    <property type="entry name" value="Aldolase class I"/>
    <property type="match status" value="1"/>
</dbReference>
<dbReference type="InterPro" id="IPR013785">
    <property type="entry name" value="Aldolase_TIM"/>
</dbReference>
<evidence type="ECO:0000259" key="1">
    <source>
        <dbReference type="Pfam" id="PF02436"/>
    </source>
</evidence>
<dbReference type="Proteomes" id="UP000676336">
    <property type="component" value="Unassembled WGS sequence"/>
</dbReference>
<dbReference type="InterPro" id="IPR003379">
    <property type="entry name" value="Carboxylase_cons_dom"/>
</dbReference>
<organism evidence="2 3">
    <name type="scientific">Rotaria magnacalcarata</name>
    <dbReference type="NCBI Taxonomy" id="392030"/>
    <lineage>
        <taxon>Eukaryota</taxon>
        <taxon>Metazoa</taxon>
        <taxon>Spiralia</taxon>
        <taxon>Gnathifera</taxon>
        <taxon>Rotifera</taxon>
        <taxon>Eurotatoria</taxon>
        <taxon>Bdelloidea</taxon>
        <taxon>Philodinida</taxon>
        <taxon>Philodinidae</taxon>
        <taxon>Rotaria</taxon>
    </lineage>
</organism>
<feature type="domain" description="Carboxylase conserved" evidence="1">
    <location>
        <begin position="2"/>
        <end position="90"/>
    </location>
</feature>
<proteinExistence type="predicted"/>
<accession>A0A8S3D0P5</accession>
<evidence type="ECO:0000313" key="3">
    <source>
        <dbReference type="Proteomes" id="UP000676336"/>
    </source>
</evidence>
<dbReference type="PANTHER" id="PTHR43778">
    <property type="entry name" value="PYRUVATE CARBOXYLASE"/>
    <property type="match status" value="1"/>
</dbReference>
<dbReference type="PANTHER" id="PTHR43778:SF2">
    <property type="entry name" value="PYRUVATE CARBOXYLASE, MITOCHONDRIAL"/>
    <property type="match status" value="1"/>
</dbReference>
<dbReference type="GO" id="GO:0005737">
    <property type="term" value="C:cytoplasm"/>
    <property type="evidence" value="ECO:0007669"/>
    <property type="project" value="TreeGrafter"/>
</dbReference>
<dbReference type="GO" id="GO:0006094">
    <property type="term" value="P:gluconeogenesis"/>
    <property type="evidence" value="ECO:0007669"/>
    <property type="project" value="TreeGrafter"/>
</dbReference>
<evidence type="ECO:0000313" key="2">
    <source>
        <dbReference type="EMBL" id="CAF4955327.1"/>
    </source>
</evidence>
<dbReference type="SUPFAM" id="SSF89000">
    <property type="entry name" value="post-HMGL domain-like"/>
    <property type="match status" value="1"/>
</dbReference>